<comment type="caution">
    <text evidence="3">The sequence shown here is derived from an EMBL/GenBank/DDBJ whole genome shotgun (WGS) entry which is preliminary data.</text>
</comment>
<feature type="region of interest" description="Disordered" evidence="1">
    <location>
        <begin position="42"/>
        <end position="78"/>
    </location>
</feature>
<proteinExistence type="predicted"/>
<keyword evidence="4" id="KW-1185">Reference proteome</keyword>
<dbReference type="EMBL" id="NEXX01000003">
    <property type="protein sequence ID" value="OUY07168.1"/>
    <property type="molecule type" value="Genomic_DNA"/>
</dbReference>
<gene>
    <name evidence="3" type="ORF">CAP51_10820</name>
</gene>
<evidence type="ECO:0000256" key="1">
    <source>
        <dbReference type="SAM" id="MobiDB-lite"/>
    </source>
</evidence>
<sequence>MSNENLASKSIFGWKGVIIACVLGSIFMAILYLAISNEPDYMPSQQRKKQQEMQMPQQDAAQQQSSHTHSATASEHNH</sequence>
<keyword evidence="2" id="KW-0472">Membrane</keyword>
<keyword evidence="2" id="KW-1133">Transmembrane helix</keyword>
<dbReference type="AlphaFoldDB" id="A0A1Z9YY77"/>
<organism evidence="3 4">
    <name type="scientific">Acinetobacter populi</name>
    <dbReference type="NCBI Taxonomy" id="1582270"/>
    <lineage>
        <taxon>Bacteria</taxon>
        <taxon>Pseudomonadati</taxon>
        <taxon>Pseudomonadota</taxon>
        <taxon>Gammaproteobacteria</taxon>
        <taxon>Moraxellales</taxon>
        <taxon>Moraxellaceae</taxon>
        <taxon>Acinetobacter</taxon>
    </lineage>
</organism>
<evidence type="ECO:0000313" key="3">
    <source>
        <dbReference type="EMBL" id="OUY07168.1"/>
    </source>
</evidence>
<protein>
    <recommendedName>
        <fullName evidence="5">DUF4199 domain-containing protein</fullName>
    </recommendedName>
</protein>
<dbReference type="OrthoDB" id="6712355at2"/>
<dbReference type="Proteomes" id="UP000196536">
    <property type="component" value="Unassembled WGS sequence"/>
</dbReference>
<accession>A0A1Z9YY77</accession>
<evidence type="ECO:0000256" key="2">
    <source>
        <dbReference type="SAM" id="Phobius"/>
    </source>
</evidence>
<dbReference type="RefSeq" id="WP_087620766.1">
    <property type="nucleotide sequence ID" value="NZ_NEXX01000003.1"/>
</dbReference>
<feature type="transmembrane region" description="Helical" evidence="2">
    <location>
        <begin position="12"/>
        <end position="35"/>
    </location>
</feature>
<feature type="compositionally biased region" description="Low complexity" evidence="1">
    <location>
        <begin position="52"/>
        <end position="78"/>
    </location>
</feature>
<keyword evidence="2" id="KW-0812">Transmembrane</keyword>
<reference evidence="3 4" key="1">
    <citation type="submission" date="2017-05" db="EMBL/GenBank/DDBJ databases">
        <title>Acinetobacter populi ANC 5415 (= PBJ7), whole genome shotgun sequencing project.</title>
        <authorList>
            <person name="Nemec A."/>
            <person name="Radolfova-Krizova L."/>
        </authorList>
    </citation>
    <scope>NUCLEOTIDE SEQUENCE [LARGE SCALE GENOMIC DNA]</scope>
    <source>
        <strain evidence="3 4">PBJ7</strain>
    </source>
</reference>
<evidence type="ECO:0000313" key="4">
    <source>
        <dbReference type="Proteomes" id="UP000196536"/>
    </source>
</evidence>
<evidence type="ECO:0008006" key="5">
    <source>
        <dbReference type="Google" id="ProtNLM"/>
    </source>
</evidence>
<name>A0A1Z9YY77_9GAMM</name>